<gene>
    <name evidence="1" type="ORF">KDI_39460</name>
</gene>
<dbReference type="OrthoDB" id="9939687at2"/>
<keyword evidence="2" id="KW-1185">Reference proteome</keyword>
<dbReference type="AlphaFoldDB" id="A0A5A5TGB0"/>
<organism evidence="1 2">
    <name type="scientific">Dictyobacter arantiisoli</name>
    <dbReference type="NCBI Taxonomy" id="2014874"/>
    <lineage>
        <taxon>Bacteria</taxon>
        <taxon>Bacillati</taxon>
        <taxon>Chloroflexota</taxon>
        <taxon>Ktedonobacteria</taxon>
        <taxon>Ktedonobacterales</taxon>
        <taxon>Dictyobacteraceae</taxon>
        <taxon>Dictyobacter</taxon>
    </lineage>
</organism>
<accession>A0A5A5TGB0</accession>
<sequence length="109" mass="12339">MSTAETIDAVELAEIYTPRWPLQENIIRDFLLPLGLDTNHGYSKRPVENSEVAKKRATLEKRLAPFFHLPGLVTQGQGAVEVSLRPFNDKRYNQDLETLCERVNAATLT</sequence>
<proteinExistence type="predicted"/>
<evidence type="ECO:0000313" key="1">
    <source>
        <dbReference type="EMBL" id="GCF10382.1"/>
    </source>
</evidence>
<reference evidence="1 2" key="1">
    <citation type="submission" date="2019-01" db="EMBL/GenBank/DDBJ databases">
        <title>Draft genome sequence of Dictyobacter sp. Uno17.</title>
        <authorList>
            <person name="Wang C.M."/>
            <person name="Zheng Y."/>
            <person name="Sakai Y."/>
            <person name="Abe K."/>
            <person name="Yokota A."/>
            <person name="Yabe S."/>
        </authorList>
    </citation>
    <scope>NUCLEOTIDE SEQUENCE [LARGE SCALE GENOMIC DNA]</scope>
    <source>
        <strain evidence="1 2">Uno17</strain>
    </source>
</reference>
<dbReference type="Proteomes" id="UP000322530">
    <property type="component" value="Unassembled WGS sequence"/>
</dbReference>
<evidence type="ECO:0000313" key="2">
    <source>
        <dbReference type="Proteomes" id="UP000322530"/>
    </source>
</evidence>
<comment type="caution">
    <text evidence="1">The sequence shown here is derived from an EMBL/GenBank/DDBJ whole genome shotgun (WGS) entry which is preliminary data.</text>
</comment>
<dbReference type="RefSeq" id="WP_149403264.1">
    <property type="nucleotide sequence ID" value="NZ_BIXY01000068.1"/>
</dbReference>
<name>A0A5A5TGB0_9CHLR</name>
<dbReference type="EMBL" id="BIXY01000068">
    <property type="protein sequence ID" value="GCF10382.1"/>
    <property type="molecule type" value="Genomic_DNA"/>
</dbReference>
<protein>
    <submittedName>
        <fullName evidence="1">Uncharacterized protein</fullName>
    </submittedName>
</protein>